<evidence type="ECO:0000313" key="1">
    <source>
        <dbReference type="EMBL" id="CAL5988824.1"/>
    </source>
</evidence>
<gene>
    <name evidence="1" type="ORF">HINF_LOCUS10559</name>
</gene>
<accession>A0ABP1HG66</accession>
<dbReference type="Proteomes" id="UP001642409">
    <property type="component" value="Unassembled WGS sequence"/>
</dbReference>
<protein>
    <submittedName>
        <fullName evidence="1">Hypothetical_protein</fullName>
    </submittedName>
</protein>
<reference evidence="1 2" key="1">
    <citation type="submission" date="2024-07" db="EMBL/GenBank/DDBJ databases">
        <authorList>
            <person name="Akdeniz Z."/>
        </authorList>
    </citation>
    <scope>NUCLEOTIDE SEQUENCE [LARGE SCALE GENOMIC DNA]</scope>
</reference>
<comment type="caution">
    <text evidence="1">The sequence shown here is derived from an EMBL/GenBank/DDBJ whole genome shotgun (WGS) entry which is preliminary data.</text>
</comment>
<proteinExistence type="predicted"/>
<organism evidence="1 2">
    <name type="scientific">Hexamita inflata</name>
    <dbReference type="NCBI Taxonomy" id="28002"/>
    <lineage>
        <taxon>Eukaryota</taxon>
        <taxon>Metamonada</taxon>
        <taxon>Diplomonadida</taxon>
        <taxon>Hexamitidae</taxon>
        <taxon>Hexamitinae</taxon>
        <taxon>Hexamita</taxon>
    </lineage>
</organism>
<dbReference type="EMBL" id="CAXDID020000023">
    <property type="protein sequence ID" value="CAL5988824.1"/>
    <property type="molecule type" value="Genomic_DNA"/>
</dbReference>
<sequence>MSSLTWKRQDLVIDATTSSVINSTSKYSGTDYICSTTCSTDFVTIFKCIAQCPNGQVFQPINSEKSCVTTCSGGLWVSTKRCLQNRLSDHVQQSYDNHRREQQSVFHRVSFLTVFHEHHRSHLQNPVRFEDYLLRICPFNIQCGGAGSCKQLLHLFFIFHHSLLNSTSIDGMTHFIQS</sequence>
<evidence type="ECO:0000313" key="2">
    <source>
        <dbReference type="Proteomes" id="UP001642409"/>
    </source>
</evidence>
<name>A0ABP1HG66_9EUKA</name>
<keyword evidence="2" id="KW-1185">Reference proteome</keyword>